<protein>
    <submittedName>
        <fullName evidence="1">Protein-L-isoaspartate O-methyltransferase</fullName>
    </submittedName>
</protein>
<accession>A0ACB8S611</accession>
<comment type="caution">
    <text evidence="1">The sequence shown here is derived from an EMBL/GenBank/DDBJ whole genome shotgun (WGS) entry which is preliminary data.</text>
</comment>
<proteinExistence type="predicted"/>
<evidence type="ECO:0000313" key="1">
    <source>
        <dbReference type="EMBL" id="KAI0051331.1"/>
    </source>
</evidence>
<organism evidence="1 2">
    <name type="scientific">Auriscalpium vulgare</name>
    <dbReference type="NCBI Taxonomy" id="40419"/>
    <lineage>
        <taxon>Eukaryota</taxon>
        <taxon>Fungi</taxon>
        <taxon>Dikarya</taxon>
        <taxon>Basidiomycota</taxon>
        <taxon>Agaricomycotina</taxon>
        <taxon>Agaricomycetes</taxon>
        <taxon>Russulales</taxon>
        <taxon>Auriscalpiaceae</taxon>
        <taxon>Auriscalpium</taxon>
    </lineage>
</organism>
<reference evidence="1" key="1">
    <citation type="submission" date="2021-02" db="EMBL/GenBank/DDBJ databases">
        <authorList>
            <consortium name="DOE Joint Genome Institute"/>
            <person name="Ahrendt S."/>
            <person name="Looney B.P."/>
            <person name="Miyauchi S."/>
            <person name="Morin E."/>
            <person name="Drula E."/>
            <person name="Courty P.E."/>
            <person name="Chicoki N."/>
            <person name="Fauchery L."/>
            <person name="Kohler A."/>
            <person name="Kuo A."/>
            <person name="Labutti K."/>
            <person name="Pangilinan J."/>
            <person name="Lipzen A."/>
            <person name="Riley R."/>
            <person name="Andreopoulos W."/>
            <person name="He G."/>
            <person name="Johnson J."/>
            <person name="Barry K.W."/>
            <person name="Grigoriev I.V."/>
            <person name="Nagy L."/>
            <person name="Hibbett D."/>
            <person name="Henrissat B."/>
            <person name="Matheny P.B."/>
            <person name="Labbe J."/>
            <person name="Martin F."/>
        </authorList>
    </citation>
    <scope>NUCLEOTIDE SEQUENCE</scope>
    <source>
        <strain evidence="1">FP105234-sp</strain>
    </source>
</reference>
<sequence length="224" mass="23964">MAWQSSGKTNAELIANMVRHRLIVSDAVADAMRKVDRAKYVLHKAVAYEDTPQSIGYDATISAPHMHAHALSLLEPYLHEGARVLDVGSGSGYLTAALHHLVGPTGTVFAIEHIPELVEWSVANLRADGLGGALDSGAITVIARDGRLGYSSKAPYDAIHVGAAAPRMPYALVDQLACPGRMIIPVGTHTQTFTQVDKDKDGKVTTKDLFGVMYVPLTDQPTAK</sequence>
<dbReference type="Proteomes" id="UP000814033">
    <property type="component" value="Unassembled WGS sequence"/>
</dbReference>
<keyword evidence="2" id="KW-1185">Reference proteome</keyword>
<evidence type="ECO:0000313" key="2">
    <source>
        <dbReference type="Proteomes" id="UP000814033"/>
    </source>
</evidence>
<reference evidence="1" key="2">
    <citation type="journal article" date="2022" name="New Phytol.">
        <title>Evolutionary transition to the ectomycorrhizal habit in the genomes of a hyperdiverse lineage of mushroom-forming fungi.</title>
        <authorList>
            <person name="Looney B."/>
            <person name="Miyauchi S."/>
            <person name="Morin E."/>
            <person name="Drula E."/>
            <person name="Courty P.E."/>
            <person name="Kohler A."/>
            <person name="Kuo A."/>
            <person name="LaButti K."/>
            <person name="Pangilinan J."/>
            <person name="Lipzen A."/>
            <person name="Riley R."/>
            <person name="Andreopoulos W."/>
            <person name="He G."/>
            <person name="Johnson J."/>
            <person name="Nolan M."/>
            <person name="Tritt A."/>
            <person name="Barry K.W."/>
            <person name="Grigoriev I.V."/>
            <person name="Nagy L.G."/>
            <person name="Hibbett D."/>
            <person name="Henrissat B."/>
            <person name="Matheny P.B."/>
            <person name="Labbe J."/>
            <person name="Martin F.M."/>
        </authorList>
    </citation>
    <scope>NUCLEOTIDE SEQUENCE</scope>
    <source>
        <strain evidence="1">FP105234-sp</strain>
    </source>
</reference>
<dbReference type="EMBL" id="MU275853">
    <property type="protein sequence ID" value="KAI0051331.1"/>
    <property type="molecule type" value="Genomic_DNA"/>
</dbReference>
<name>A0ACB8S611_9AGAM</name>
<gene>
    <name evidence="1" type="ORF">FA95DRAFT_314385</name>
</gene>